<reference evidence="3" key="1">
    <citation type="submission" date="2015-07" db="EMBL/GenBank/DDBJ databases">
        <title>Draft Genome Sequence of Oceanobacillus picturae Heshi-B3 that Was Isolated from Fermented Rice Bran with Aging Salted Mackerel, Which Was Named Heshiko as Traditional Fermented Seafood in Japan.</title>
        <authorList>
            <person name="Akuzawa S."/>
            <person name="Nakagawa J."/>
            <person name="Kanekatsu T."/>
            <person name="Kanesaki Y."/>
            <person name="Suzuki T."/>
        </authorList>
    </citation>
    <scope>NUCLEOTIDE SEQUENCE [LARGE SCALE GENOMIC DNA]</scope>
    <source>
        <strain evidence="3">Heshi-B3</strain>
    </source>
</reference>
<name>A0A0U9H6J9_9BACI</name>
<feature type="transmembrane region" description="Helical" evidence="1">
    <location>
        <begin position="6"/>
        <end position="26"/>
    </location>
</feature>
<protein>
    <recommendedName>
        <fullName evidence="4">DUF4083 domain-containing protein</fullName>
    </recommendedName>
</protein>
<dbReference type="AlphaFoldDB" id="A0A0U9H6J9"/>
<accession>A0A0U9H6J9</accession>
<keyword evidence="1" id="KW-1133">Transmembrane helix</keyword>
<proteinExistence type="predicted"/>
<evidence type="ECO:0000313" key="2">
    <source>
        <dbReference type="EMBL" id="GAQ18291.1"/>
    </source>
</evidence>
<evidence type="ECO:0008006" key="4">
    <source>
        <dbReference type="Google" id="ProtNLM"/>
    </source>
</evidence>
<sequence>MEIIFMFVAGFIVFLITIIAIFRNAVFRMKEPAKQNEERISQLEKRLEKLETRK</sequence>
<comment type="caution">
    <text evidence="2">The sequence shown here is derived from an EMBL/GenBank/DDBJ whole genome shotgun (WGS) entry which is preliminary data.</text>
</comment>
<keyword evidence="1" id="KW-0812">Transmembrane</keyword>
<evidence type="ECO:0000256" key="1">
    <source>
        <dbReference type="SAM" id="Phobius"/>
    </source>
</evidence>
<dbReference type="Proteomes" id="UP000052946">
    <property type="component" value="Unassembled WGS sequence"/>
</dbReference>
<organism evidence="2 3">
    <name type="scientific">Oceanobacillus picturae</name>
    <dbReference type="NCBI Taxonomy" id="171693"/>
    <lineage>
        <taxon>Bacteria</taxon>
        <taxon>Bacillati</taxon>
        <taxon>Bacillota</taxon>
        <taxon>Bacilli</taxon>
        <taxon>Bacillales</taxon>
        <taxon>Bacillaceae</taxon>
        <taxon>Oceanobacillus</taxon>
    </lineage>
</organism>
<gene>
    <name evidence="2" type="ORF">OPHB3_2230</name>
</gene>
<keyword evidence="1" id="KW-0472">Membrane</keyword>
<evidence type="ECO:0000313" key="3">
    <source>
        <dbReference type="Proteomes" id="UP000052946"/>
    </source>
</evidence>
<reference evidence="2 3" key="2">
    <citation type="journal article" date="2016" name="Genome Announc.">
        <title>Draft Genome Sequence of Oceanobacillus picturae Heshi-B3, Isolated from Fermented Rice Bran in a Traditional Japanese Seafood Dish.</title>
        <authorList>
            <person name="Akuzawa S."/>
            <person name="Nagaoka J."/>
            <person name="Kanekatsu M."/>
            <person name="Kanesaki Y."/>
            <person name="Suzuki T."/>
        </authorList>
    </citation>
    <scope>NUCLEOTIDE SEQUENCE [LARGE SCALE GENOMIC DNA]</scope>
    <source>
        <strain evidence="2 3">Heshi-B3</strain>
    </source>
</reference>
<dbReference type="RefSeq" id="WP_193751995.1">
    <property type="nucleotide sequence ID" value="NZ_BBXV01000026.1"/>
</dbReference>
<dbReference type="EMBL" id="BBXV01000026">
    <property type="protein sequence ID" value="GAQ18291.1"/>
    <property type="molecule type" value="Genomic_DNA"/>
</dbReference>